<dbReference type="PANTHER" id="PTHR12183:SF32">
    <property type="entry name" value="MITOCHONDRIAL E3 UBIQUITIN PROTEIN LIGASE 1"/>
    <property type="match status" value="1"/>
</dbReference>
<reference evidence="17 18" key="1">
    <citation type="journal article" date="2023" name="Sci. Data">
        <title>Genome assembly of the Korean intertidal mud-creeper Batillaria attramentaria.</title>
        <authorList>
            <person name="Patra A.K."/>
            <person name="Ho P.T."/>
            <person name="Jun S."/>
            <person name="Lee S.J."/>
            <person name="Kim Y."/>
            <person name="Won Y.J."/>
        </authorList>
    </citation>
    <scope>NUCLEOTIDE SEQUENCE [LARGE SCALE GENOMIC DNA]</scope>
    <source>
        <strain evidence="17">Wonlab-2016</strain>
    </source>
</reference>
<evidence type="ECO:0000256" key="13">
    <source>
        <dbReference type="ARBA" id="ARBA00023136"/>
    </source>
</evidence>
<dbReference type="GO" id="GO:0061630">
    <property type="term" value="F:ubiquitin protein ligase activity"/>
    <property type="evidence" value="ECO:0007669"/>
    <property type="project" value="UniProtKB-EC"/>
</dbReference>
<keyword evidence="5 15" id="KW-0812">Transmembrane</keyword>
<feature type="domain" description="RING-type" evidence="16">
    <location>
        <begin position="298"/>
        <end position="336"/>
    </location>
</feature>
<dbReference type="Gene3D" id="3.30.40.10">
    <property type="entry name" value="Zinc/RING finger domain, C3HC4 (zinc finger)"/>
    <property type="match status" value="1"/>
</dbReference>
<dbReference type="EC" id="2.3.2.27" evidence="3"/>
<organism evidence="17 18">
    <name type="scientific">Batillaria attramentaria</name>
    <dbReference type="NCBI Taxonomy" id="370345"/>
    <lineage>
        <taxon>Eukaryota</taxon>
        <taxon>Metazoa</taxon>
        <taxon>Spiralia</taxon>
        <taxon>Lophotrochozoa</taxon>
        <taxon>Mollusca</taxon>
        <taxon>Gastropoda</taxon>
        <taxon>Caenogastropoda</taxon>
        <taxon>Sorbeoconcha</taxon>
        <taxon>Cerithioidea</taxon>
        <taxon>Batillariidae</taxon>
        <taxon>Batillaria</taxon>
    </lineage>
</organism>
<keyword evidence="11 15" id="KW-1133">Transmembrane helix</keyword>
<dbReference type="InterPro" id="IPR022170">
    <property type="entry name" value="MUL1-like"/>
</dbReference>
<evidence type="ECO:0000256" key="15">
    <source>
        <dbReference type="SAM" id="Phobius"/>
    </source>
</evidence>
<dbReference type="Pfam" id="PF12483">
    <property type="entry name" value="GIDE"/>
    <property type="match status" value="1"/>
</dbReference>
<dbReference type="Pfam" id="PF13920">
    <property type="entry name" value="zf-C3HC4_3"/>
    <property type="match status" value="1"/>
</dbReference>
<keyword evidence="12" id="KW-0496">Mitochondrion</keyword>
<evidence type="ECO:0000256" key="9">
    <source>
        <dbReference type="ARBA" id="ARBA00022787"/>
    </source>
</evidence>
<dbReference type="SUPFAM" id="SSF57850">
    <property type="entry name" value="RING/U-box"/>
    <property type="match status" value="1"/>
</dbReference>
<dbReference type="PROSITE" id="PS50089">
    <property type="entry name" value="ZF_RING_2"/>
    <property type="match status" value="1"/>
</dbReference>
<evidence type="ECO:0000259" key="16">
    <source>
        <dbReference type="PROSITE" id="PS50089"/>
    </source>
</evidence>
<evidence type="ECO:0000256" key="14">
    <source>
        <dbReference type="PROSITE-ProRule" id="PRU00175"/>
    </source>
</evidence>
<evidence type="ECO:0000256" key="5">
    <source>
        <dbReference type="ARBA" id="ARBA00022692"/>
    </source>
</evidence>
<keyword evidence="18" id="KW-1185">Reference proteome</keyword>
<dbReference type="Proteomes" id="UP001519460">
    <property type="component" value="Unassembled WGS sequence"/>
</dbReference>
<protein>
    <recommendedName>
        <fullName evidence="3">RING-type E3 ubiquitin transferase</fullName>
        <ecNumber evidence="3">2.3.2.27</ecNumber>
    </recommendedName>
</protein>
<feature type="transmembrane region" description="Helical" evidence="15">
    <location>
        <begin position="238"/>
        <end position="259"/>
    </location>
</feature>
<proteinExistence type="predicted"/>
<keyword evidence="7 14" id="KW-0863">Zinc-finger</keyword>
<evidence type="ECO:0000256" key="7">
    <source>
        <dbReference type="ARBA" id="ARBA00022771"/>
    </source>
</evidence>
<feature type="transmembrane region" description="Helical" evidence="15">
    <location>
        <begin position="7"/>
        <end position="26"/>
    </location>
</feature>
<dbReference type="InterPro" id="IPR013083">
    <property type="entry name" value="Znf_RING/FYVE/PHD"/>
</dbReference>
<evidence type="ECO:0000256" key="8">
    <source>
        <dbReference type="ARBA" id="ARBA00022786"/>
    </source>
</evidence>
<evidence type="ECO:0000256" key="6">
    <source>
        <dbReference type="ARBA" id="ARBA00022723"/>
    </source>
</evidence>
<evidence type="ECO:0000256" key="10">
    <source>
        <dbReference type="ARBA" id="ARBA00022833"/>
    </source>
</evidence>
<keyword evidence="4" id="KW-0808">Transferase</keyword>
<sequence>MDLSDKLFAVGGTLSGLLTALFYNIYKSKVETASRLKKVELLKLGGELEKKLSTADDHRIAYAAVEGIVRDMGKTFRSHQGDKQGVIIHSSLIEHKSKRTQGFWADVKKVLRDTVDTVPFALVDPSDPCHNNIIVTEATEAEKVLDELEITHSQFIPNQTSAVQAGIDRIFGEVCRGIQETEEMLVVGTSLMGIGEIFLEDGRVKLGPPQSGDRYFLTKLTKNQLMRQFQTHGTTFKVLSIIFGVVATGLLSFVIFRLTKKYVEHVKMRKSFEELRQLTLRRRAQGRDQEELSENQACVVCLTNPREVITLDCGHIAMCSDCAQVLPQPHKCPVCREPIERFLPVYRP</sequence>
<evidence type="ECO:0000256" key="3">
    <source>
        <dbReference type="ARBA" id="ARBA00012483"/>
    </source>
</evidence>
<dbReference type="EMBL" id="JACVVK020000195">
    <property type="protein sequence ID" value="KAK7485439.1"/>
    <property type="molecule type" value="Genomic_DNA"/>
</dbReference>
<dbReference type="SMART" id="SM00184">
    <property type="entry name" value="RING"/>
    <property type="match status" value="1"/>
</dbReference>
<comment type="catalytic activity">
    <reaction evidence="1">
        <text>S-ubiquitinyl-[E2 ubiquitin-conjugating enzyme]-L-cysteine + [acceptor protein]-L-lysine = [E2 ubiquitin-conjugating enzyme]-L-cysteine + N(6)-ubiquitinyl-[acceptor protein]-L-lysine.</text>
        <dbReference type="EC" id="2.3.2.27"/>
    </reaction>
</comment>
<keyword evidence="10" id="KW-0862">Zinc</keyword>
<evidence type="ECO:0000256" key="12">
    <source>
        <dbReference type="ARBA" id="ARBA00023128"/>
    </source>
</evidence>
<evidence type="ECO:0000313" key="18">
    <source>
        <dbReference type="Proteomes" id="UP001519460"/>
    </source>
</evidence>
<accession>A0ABD0KE90</accession>
<dbReference type="PANTHER" id="PTHR12183">
    <property type="entry name" value="MITOCHONDRIAL UBIQUITIN LIGASE ACTIVATOR OF NFKB 1"/>
    <property type="match status" value="1"/>
</dbReference>
<comment type="subcellular location">
    <subcellularLocation>
        <location evidence="2">Mitochondrion outer membrane</location>
        <topology evidence="2">Multi-pass membrane protein</topology>
    </subcellularLocation>
</comment>
<evidence type="ECO:0000256" key="1">
    <source>
        <dbReference type="ARBA" id="ARBA00000900"/>
    </source>
</evidence>
<keyword evidence="9" id="KW-1000">Mitochondrion outer membrane</keyword>
<gene>
    <name evidence="17" type="ORF">BaRGS_00023387</name>
</gene>
<dbReference type="GO" id="GO:0008270">
    <property type="term" value="F:zinc ion binding"/>
    <property type="evidence" value="ECO:0007669"/>
    <property type="project" value="UniProtKB-KW"/>
</dbReference>
<evidence type="ECO:0000256" key="2">
    <source>
        <dbReference type="ARBA" id="ARBA00004374"/>
    </source>
</evidence>
<keyword evidence="13 15" id="KW-0472">Membrane</keyword>
<comment type="caution">
    <text evidence="17">The sequence shown here is derived from an EMBL/GenBank/DDBJ whole genome shotgun (WGS) entry which is preliminary data.</text>
</comment>
<dbReference type="InterPro" id="IPR051652">
    <property type="entry name" value="MDM2_MDM4_MUL1"/>
</dbReference>
<dbReference type="AlphaFoldDB" id="A0ABD0KE90"/>
<keyword evidence="6" id="KW-0479">Metal-binding</keyword>
<dbReference type="InterPro" id="IPR001841">
    <property type="entry name" value="Znf_RING"/>
</dbReference>
<keyword evidence="8" id="KW-0833">Ubl conjugation pathway</keyword>
<dbReference type="GO" id="GO:0005741">
    <property type="term" value="C:mitochondrial outer membrane"/>
    <property type="evidence" value="ECO:0007669"/>
    <property type="project" value="UniProtKB-SubCell"/>
</dbReference>
<evidence type="ECO:0000256" key="4">
    <source>
        <dbReference type="ARBA" id="ARBA00022679"/>
    </source>
</evidence>
<evidence type="ECO:0000313" key="17">
    <source>
        <dbReference type="EMBL" id="KAK7485439.1"/>
    </source>
</evidence>
<name>A0ABD0KE90_9CAEN</name>
<evidence type="ECO:0000256" key="11">
    <source>
        <dbReference type="ARBA" id="ARBA00022989"/>
    </source>
</evidence>